<dbReference type="SUPFAM" id="SSF51182">
    <property type="entry name" value="RmlC-like cupins"/>
    <property type="match status" value="1"/>
</dbReference>
<feature type="domain" description="Cupin type-2" evidence="1">
    <location>
        <begin position="11"/>
        <end position="70"/>
    </location>
</feature>
<proteinExistence type="predicted"/>
<evidence type="ECO:0000313" key="2">
    <source>
        <dbReference type="EMBL" id="UFZ08375.1"/>
    </source>
</evidence>
<dbReference type="EMBL" id="CP088156">
    <property type="protein sequence ID" value="UFZ08375.1"/>
    <property type="molecule type" value="Genomic_DNA"/>
</dbReference>
<dbReference type="InterPro" id="IPR014710">
    <property type="entry name" value="RmlC-like_jellyroll"/>
</dbReference>
<reference evidence="2" key="1">
    <citation type="journal article" date="2024" name="Antonie Van Leeuwenhoek">
        <title>Bradyrhizobium ontarionense sp. nov., a novel bacterial symbiont isolated from Aeschynomene indica (Indian jointvetch), harbours photosynthesis, nitrogen fixation and nitrous oxide (N2O) reductase genes.</title>
        <authorList>
            <person name="Bromfield E.S.P."/>
            <person name="Cloutier S."/>
        </authorList>
    </citation>
    <scope>NUCLEOTIDE SEQUENCE</scope>
    <source>
        <strain evidence="2">A19</strain>
    </source>
</reference>
<organism evidence="2 3">
    <name type="scientific">Bradyrhizobium ontarionense</name>
    <dbReference type="NCBI Taxonomy" id="2898149"/>
    <lineage>
        <taxon>Bacteria</taxon>
        <taxon>Pseudomonadati</taxon>
        <taxon>Pseudomonadota</taxon>
        <taxon>Alphaproteobacteria</taxon>
        <taxon>Hyphomicrobiales</taxon>
        <taxon>Nitrobacteraceae</taxon>
        <taxon>Bradyrhizobium</taxon>
    </lineage>
</organism>
<dbReference type="InterPro" id="IPR011051">
    <property type="entry name" value="RmlC_Cupin_sf"/>
</dbReference>
<sequence length="93" mass="10421">MQIKLAKFSGEFVWHFHKSKDALFFVHKGRLLMKFRDRDEIIEEGEFIVVPHGVEHCPVALTDTCEVVLLEPGTTVNAGAAADGRMVIELGQI</sequence>
<dbReference type="InterPro" id="IPR013096">
    <property type="entry name" value="Cupin_2"/>
</dbReference>
<protein>
    <submittedName>
        <fullName evidence="2">Cupin domain-containing protein</fullName>
    </submittedName>
</protein>
<dbReference type="Pfam" id="PF07883">
    <property type="entry name" value="Cupin_2"/>
    <property type="match status" value="1"/>
</dbReference>
<keyword evidence="3" id="KW-1185">Reference proteome</keyword>
<name>A0ABY3RLI9_9BRAD</name>
<accession>A0ABY3RLI9</accession>
<evidence type="ECO:0000259" key="1">
    <source>
        <dbReference type="Pfam" id="PF07883"/>
    </source>
</evidence>
<gene>
    <name evidence="2" type="ORF">LQG66_16760</name>
</gene>
<dbReference type="Gene3D" id="2.60.120.10">
    <property type="entry name" value="Jelly Rolls"/>
    <property type="match status" value="1"/>
</dbReference>
<dbReference type="Proteomes" id="UP001431010">
    <property type="component" value="Chromosome"/>
</dbReference>
<evidence type="ECO:0000313" key="3">
    <source>
        <dbReference type="Proteomes" id="UP001431010"/>
    </source>
</evidence>